<evidence type="ECO:0000313" key="3">
    <source>
        <dbReference type="EMBL" id="KAL1530849.1"/>
    </source>
</evidence>
<name>A0AB34K8N4_PRYPA</name>
<evidence type="ECO:0000313" key="4">
    <source>
        <dbReference type="Proteomes" id="UP001515480"/>
    </source>
</evidence>
<keyword evidence="4" id="KW-1185">Reference proteome</keyword>
<evidence type="ECO:0000259" key="2">
    <source>
        <dbReference type="Pfam" id="PF02582"/>
    </source>
</evidence>
<dbReference type="InterPro" id="IPR003734">
    <property type="entry name" value="DUF155"/>
</dbReference>
<dbReference type="EMBL" id="JBGBPQ010000001">
    <property type="protein sequence ID" value="KAL1530849.1"/>
    <property type="molecule type" value="Genomic_DNA"/>
</dbReference>
<dbReference type="AlphaFoldDB" id="A0AB34K8N4"/>
<comment type="caution">
    <text evidence="3">The sequence shown here is derived from an EMBL/GenBank/DDBJ whole genome shotgun (WGS) entry which is preliminary data.</text>
</comment>
<gene>
    <name evidence="3" type="ORF">AB1Y20_001744</name>
</gene>
<dbReference type="PANTHER" id="PTHR16255:SF1">
    <property type="entry name" value="REQUIRED FOR MEIOTIC NUCLEAR DIVISION PROTEIN 1 HOMOLOG"/>
    <property type="match status" value="1"/>
</dbReference>
<dbReference type="InterPro" id="IPR051624">
    <property type="entry name" value="RMD1/Sad1-interacting"/>
</dbReference>
<dbReference type="Pfam" id="PF02582">
    <property type="entry name" value="DUF155"/>
    <property type="match status" value="1"/>
</dbReference>
<comment type="similarity">
    <text evidence="1">Belongs to the RMD1/sif2 family.</text>
</comment>
<evidence type="ECO:0000256" key="1">
    <source>
        <dbReference type="ARBA" id="ARBA00008306"/>
    </source>
</evidence>
<dbReference type="GO" id="GO:0005739">
    <property type="term" value="C:mitochondrion"/>
    <property type="evidence" value="ECO:0007669"/>
    <property type="project" value="UniProtKB-ARBA"/>
</dbReference>
<protein>
    <recommendedName>
        <fullName evidence="2">DUF155 domain-containing protein</fullName>
    </recommendedName>
</protein>
<organism evidence="3 4">
    <name type="scientific">Prymnesium parvum</name>
    <name type="common">Toxic golden alga</name>
    <dbReference type="NCBI Taxonomy" id="97485"/>
    <lineage>
        <taxon>Eukaryota</taxon>
        <taxon>Haptista</taxon>
        <taxon>Haptophyta</taxon>
        <taxon>Prymnesiophyceae</taxon>
        <taxon>Prymnesiales</taxon>
        <taxon>Prymnesiaceae</taxon>
        <taxon>Prymnesium</taxon>
    </lineage>
</organism>
<proteinExistence type="inferred from homology"/>
<feature type="domain" description="DUF155" evidence="2">
    <location>
        <begin position="144"/>
        <end position="325"/>
    </location>
</feature>
<dbReference type="Proteomes" id="UP001515480">
    <property type="component" value="Unassembled WGS sequence"/>
</dbReference>
<accession>A0AB34K8N4</accession>
<sequence>MRSFSVAVCRMLPLRRALSEAARPAEASPLRHASVLPRRMLLPRKKLKSPLRHGESNDYSHRICAHMMGHVHTTEELAASLRSQFGAGAVTVFGSSHGYMDEMDDTREIEDVIHLNAPASGANARHGSPTTSVFFFSSEAAPCVSVWWGADPAFEQSMLSHLLAQRPRIKSSKEELAQRLAVPKVTLKWHGGSHSELSGDEVLIDMTASPRARVLDQLAFSAALHRHMKVLLLEDEVEHILSSVKQIVREGLGASFISRLLRGRLLGHTNSGVSTMQRLLLAREFNFDSDVMSTPDWLWEQPEREAMYDAVVAEYEIVDRIEAINQQLDYAQATMQSLKEDKQFQHSTFLEYTIVFLIAFEVAVEMHAAGWIDWRLWWYRLAGKSAPDESSS</sequence>
<dbReference type="PANTHER" id="PTHR16255">
    <property type="entry name" value="REQUIRED FOR MEIOTIC NUCLEAR DIVISION PROTEIN 1 HOMOLOG"/>
    <property type="match status" value="1"/>
</dbReference>
<reference evidence="3 4" key="1">
    <citation type="journal article" date="2024" name="Science">
        <title>Giant polyketide synthase enzymes in the biosynthesis of giant marine polyether toxins.</title>
        <authorList>
            <person name="Fallon T.R."/>
            <person name="Shende V.V."/>
            <person name="Wierzbicki I.H."/>
            <person name="Pendleton A.L."/>
            <person name="Watervoot N.F."/>
            <person name="Auber R.P."/>
            <person name="Gonzalez D.J."/>
            <person name="Wisecaver J.H."/>
            <person name="Moore B.S."/>
        </authorList>
    </citation>
    <scope>NUCLEOTIDE SEQUENCE [LARGE SCALE GENOMIC DNA]</scope>
    <source>
        <strain evidence="3 4">12B1</strain>
    </source>
</reference>